<evidence type="ECO:0000256" key="11">
    <source>
        <dbReference type="ARBA" id="ARBA00022917"/>
    </source>
</evidence>
<dbReference type="PROSITE" id="PS50893">
    <property type="entry name" value="ABC_TRANSPORTER_2"/>
    <property type="match status" value="2"/>
</dbReference>
<evidence type="ECO:0000256" key="4">
    <source>
        <dbReference type="ARBA" id="ARBA00022730"/>
    </source>
</evidence>
<dbReference type="GO" id="GO:0005737">
    <property type="term" value="C:cytoplasm"/>
    <property type="evidence" value="ECO:0007669"/>
    <property type="project" value="UniProtKB-SubCell"/>
</dbReference>
<comment type="catalytic activity">
    <reaction evidence="12">
        <text>ATP + H2O = ADP + phosphate + H(+)</text>
        <dbReference type="Rhea" id="RHEA:13065"/>
        <dbReference type="ChEBI" id="CHEBI:15377"/>
        <dbReference type="ChEBI" id="CHEBI:15378"/>
        <dbReference type="ChEBI" id="CHEBI:30616"/>
        <dbReference type="ChEBI" id="CHEBI:43474"/>
        <dbReference type="ChEBI" id="CHEBI:456216"/>
    </reaction>
</comment>
<evidence type="ECO:0000259" key="13">
    <source>
        <dbReference type="PROSITE" id="PS50893"/>
    </source>
</evidence>
<dbReference type="GO" id="GO:0016887">
    <property type="term" value="F:ATP hydrolysis activity"/>
    <property type="evidence" value="ECO:0007669"/>
    <property type="project" value="UniProtKB-UniRule"/>
</dbReference>
<keyword evidence="5 12" id="KW-0677">Repeat</keyword>
<dbReference type="InterPro" id="IPR017871">
    <property type="entry name" value="ABC_transporter-like_CS"/>
</dbReference>
<dbReference type="PROSITE" id="PS00211">
    <property type="entry name" value="ABC_TRANSPORTER_1"/>
    <property type="match status" value="2"/>
</dbReference>
<protein>
    <recommendedName>
        <fullName evidence="12">Energy-dependent translational throttle protein EttA</fullName>
        <ecNumber evidence="12">3.6.1.-</ecNumber>
    </recommendedName>
    <alternativeName>
        <fullName evidence="12">Translational regulatory factor EttA</fullName>
    </alternativeName>
</protein>
<dbReference type="SMART" id="SM00382">
    <property type="entry name" value="AAA"/>
    <property type="match status" value="2"/>
</dbReference>
<feature type="domain" description="ABC transporter" evidence="13">
    <location>
        <begin position="329"/>
        <end position="582"/>
    </location>
</feature>
<dbReference type="InterPro" id="IPR003439">
    <property type="entry name" value="ABC_transporter-like_ATP-bd"/>
</dbReference>
<dbReference type="GO" id="GO:0000049">
    <property type="term" value="F:tRNA binding"/>
    <property type="evidence" value="ECO:0007669"/>
    <property type="project" value="UniProtKB-UniRule"/>
</dbReference>
<keyword evidence="6 12" id="KW-0547">Nucleotide-binding</keyword>
<keyword evidence="3 12" id="KW-0820">tRNA-binding</keyword>
<evidence type="ECO:0000313" key="15">
    <source>
        <dbReference type="Proteomes" id="UP001198163"/>
    </source>
</evidence>
<dbReference type="Gene3D" id="3.40.50.300">
    <property type="entry name" value="P-loop containing nucleotide triphosphate hydrolases"/>
    <property type="match status" value="2"/>
</dbReference>
<comment type="caution">
    <text evidence="12">Lacks conserved residue(s) required for the propagation of feature annotation.</text>
</comment>
<dbReference type="InterPro" id="IPR003593">
    <property type="entry name" value="AAA+_ATPase"/>
</dbReference>
<dbReference type="HAMAP" id="MF_00847">
    <property type="entry name" value="EttA"/>
    <property type="match status" value="1"/>
</dbReference>
<dbReference type="Proteomes" id="UP001198163">
    <property type="component" value="Unassembled WGS sequence"/>
</dbReference>
<evidence type="ECO:0000256" key="7">
    <source>
        <dbReference type="ARBA" id="ARBA00022801"/>
    </source>
</evidence>
<comment type="function">
    <text evidence="12">A translation factor that gates the progression of the 70S ribosomal initiation complex (IC, containing tRNA(fMet) in the P-site) into the translation elongation cycle by using a mechanism sensitive to the ATP/ADP ratio. Binds to the 70S ribosome E-site where it modulates the state of the translating ribosome during subunit translocation. ATP hydrolysis probably frees it from the ribosome, which can enter the elongation phase.</text>
</comment>
<keyword evidence="2 12" id="KW-0963">Cytoplasm</keyword>
<dbReference type="GO" id="GO:0005524">
    <property type="term" value="F:ATP binding"/>
    <property type="evidence" value="ECO:0007669"/>
    <property type="project" value="UniProtKB-UniRule"/>
</dbReference>
<keyword evidence="8 12" id="KW-0067">ATP-binding</keyword>
<comment type="domain">
    <text evidence="12">The P-site tRNA interaction motif (PtIM domain) probably interacts with the P-site tRNA(fMet) as well as the 23S rRNA.</text>
</comment>
<keyword evidence="10 12" id="KW-0694">RNA-binding</keyword>
<comment type="similarity">
    <text evidence="1 12">Belongs to the ABC transporter superfamily. ABCF family. Translational throttle EttA subfamily.</text>
</comment>
<dbReference type="PANTHER" id="PTHR43858">
    <property type="entry name" value="ENERGY-DEPENDENT TRANSLATIONAL THROTTLE PROTEIN ETTA"/>
    <property type="match status" value="1"/>
</dbReference>
<evidence type="ECO:0000256" key="1">
    <source>
        <dbReference type="ARBA" id="ARBA00005868"/>
    </source>
</evidence>
<dbReference type="Pfam" id="PF12848">
    <property type="entry name" value="ABC_tran_Xtn"/>
    <property type="match status" value="1"/>
</dbReference>
<comment type="domain">
    <text evidence="12">The arm domain is inserted in the first ABC transporter domain. Probably contacts ribosomal protein L1.</text>
</comment>
<dbReference type="NCBIfam" id="TIGR03719">
    <property type="entry name" value="ABC_ABC_ChvD"/>
    <property type="match status" value="1"/>
</dbReference>
<keyword evidence="7 12" id="KW-0378">Hydrolase</keyword>
<dbReference type="PANTHER" id="PTHR43858:SF1">
    <property type="entry name" value="ABC TRANSPORTER-RELATED PROTEIN"/>
    <property type="match status" value="1"/>
</dbReference>
<keyword evidence="15" id="KW-1185">Reference proteome</keyword>
<feature type="region of interest" description="Arm" evidence="12">
    <location>
        <begin position="100"/>
        <end position="144"/>
    </location>
</feature>
<accession>A0AAE3JIJ2</accession>
<evidence type="ECO:0000256" key="10">
    <source>
        <dbReference type="ARBA" id="ARBA00022884"/>
    </source>
</evidence>
<gene>
    <name evidence="12 14" type="primary">ettA</name>
    <name evidence="14" type="ORF">K7J14_06525</name>
</gene>
<dbReference type="InterPro" id="IPR032781">
    <property type="entry name" value="ABC_tran_Xtn"/>
</dbReference>
<dbReference type="FunFam" id="3.40.50.300:FF:000011">
    <property type="entry name" value="Putative ABC transporter ATP-binding component"/>
    <property type="match status" value="1"/>
</dbReference>
<dbReference type="EC" id="3.6.1.-" evidence="12"/>
<dbReference type="GO" id="GO:0019843">
    <property type="term" value="F:rRNA binding"/>
    <property type="evidence" value="ECO:0007669"/>
    <property type="project" value="UniProtKB-UniRule"/>
</dbReference>
<evidence type="ECO:0000256" key="2">
    <source>
        <dbReference type="ARBA" id="ARBA00022490"/>
    </source>
</evidence>
<dbReference type="AlphaFoldDB" id="A0AAE3JIJ2"/>
<dbReference type="CDD" id="cd03221">
    <property type="entry name" value="ABCF_EF-3"/>
    <property type="match status" value="2"/>
</dbReference>
<evidence type="ECO:0000256" key="8">
    <source>
        <dbReference type="ARBA" id="ARBA00022840"/>
    </source>
</evidence>
<name>A0AAE3JIJ2_9SPIR</name>
<keyword evidence="11 12" id="KW-0648">Protein biosynthesis</keyword>
<dbReference type="NCBIfam" id="NF008775">
    <property type="entry name" value="PRK11819.1"/>
    <property type="match status" value="1"/>
</dbReference>
<comment type="subcellular location">
    <subcellularLocation>
        <location evidence="12">Cytoplasm</location>
    </subcellularLocation>
    <text evidence="12">Associates with ribosomes and polysomes.</text>
</comment>
<dbReference type="InterPro" id="IPR027417">
    <property type="entry name" value="P-loop_NTPase"/>
</dbReference>
<feature type="region of interest" description="PtIM" evidence="12">
    <location>
        <begin position="247"/>
        <end position="327"/>
    </location>
</feature>
<evidence type="ECO:0000256" key="6">
    <source>
        <dbReference type="ARBA" id="ARBA00022741"/>
    </source>
</evidence>
<dbReference type="EMBL" id="JAINWA010000001">
    <property type="protein sequence ID" value="MCD1654358.1"/>
    <property type="molecule type" value="Genomic_DNA"/>
</dbReference>
<dbReference type="FunFam" id="3.40.50.300:FF:000183">
    <property type="entry name" value="ABC transporter ATP-binding protein yjjK"/>
    <property type="match status" value="1"/>
</dbReference>
<evidence type="ECO:0000256" key="9">
    <source>
        <dbReference type="ARBA" id="ARBA00022845"/>
    </source>
</evidence>
<keyword evidence="9 12" id="KW-0810">Translation regulation</keyword>
<evidence type="ECO:0000256" key="3">
    <source>
        <dbReference type="ARBA" id="ARBA00022555"/>
    </source>
</evidence>
<evidence type="ECO:0000256" key="5">
    <source>
        <dbReference type="ARBA" id="ARBA00022737"/>
    </source>
</evidence>
<keyword evidence="4 12" id="KW-0699">rRNA-binding</keyword>
<feature type="domain" description="ABC transporter" evidence="13">
    <location>
        <begin position="12"/>
        <end position="264"/>
    </location>
</feature>
<dbReference type="GO" id="GO:0045900">
    <property type="term" value="P:negative regulation of translational elongation"/>
    <property type="evidence" value="ECO:0007669"/>
    <property type="project" value="UniProtKB-UniRule"/>
</dbReference>
<organism evidence="14 15">
    <name type="scientific">Teretinema zuelzerae</name>
    <dbReference type="NCBI Taxonomy" id="156"/>
    <lineage>
        <taxon>Bacteria</taxon>
        <taxon>Pseudomonadati</taxon>
        <taxon>Spirochaetota</taxon>
        <taxon>Spirochaetia</taxon>
        <taxon>Spirochaetales</taxon>
        <taxon>Treponemataceae</taxon>
        <taxon>Teretinema</taxon>
    </lineage>
</organism>
<proteinExistence type="inferred from homology"/>
<evidence type="ECO:0000313" key="14">
    <source>
        <dbReference type="EMBL" id="MCD1654358.1"/>
    </source>
</evidence>
<dbReference type="RefSeq" id="WP_230754536.1">
    <property type="nucleotide sequence ID" value="NZ_JAINWA010000001.1"/>
</dbReference>
<reference evidence="14" key="1">
    <citation type="submission" date="2021-08" db="EMBL/GenBank/DDBJ databases">
        <title>Comparative analyses of Brucepasteria parasyntrophica and Teretinema zuelzerae.</title>
        <authorList>
            <person name="Song Y."/>
            <person name="Brune A."/>
        </authorList>
    </citation>
    <scope>NUCLEOTIDE SEQUENCE</scope>
    <source>
        <strain evidence="14">DSM 1903</strain>
    </source>
</reference>
<comment type="caution">
    <text evidence="14">The sequence shown here is derived from an EMBL/GenBank/DDBJ whole genome shotgun (WGS) entry which is preliminary data.</text>
</comment>
<dbReference type="GO" id="GO:0043022">
    <property type="term" value="F:ribosome binding"/>
    <property type="evidence" value="ECO:0007669"/>
    <property type="project" value="UniProtKB-UniRule"/>
</dbReference>
<dbReference type="SUPFAM" id="SSF52540">
    <property type="entry name" value="P-loop containing nucleoside triphosphate hydrolases"/>
    <property type="match status" value="2"/>
</dbReference>
<dbReference type="GO" id="GO:0006412">
    <property type="term" value="P:translation"/>
    <property type="evidence" value="ECO:0007669"/>
    <property type="project" value="UniProtKB-KW"/>
</dbReference>
<feature type="binding site" evidence="12">
    <location>
        <begin position="361"/>
        <end position="368"/>
    </location>
    <ligand>
        <name>ATP</name>
        <dbReference type="ChEBI" id="CHEBI:30616"/>
        <label>2</label>
    </ligand>
</feature>
<dbReference type="Pfam" id="PF00005">
    <property type="entry name" value="ABC_tran"/>
    <property type="match status" value="2"/>
</dbReference>
<evidence type="ECO:0000256" key="12">
    <source>
        <dbReference type="HAMAP-Rule" id="MF_00847"/>
    </source>
</evidence>
<comment type="subunit">
    <text evidence="12">Monomer. Probably contacts ribosomal proteins L1, L5, L33 and S7, the 16S and 23S rRNA and the P-site containing tRNA(fMet).</text>
</comment>
<dbReference type="InterPro" id="IPR022374">
    <property type="entry name" value="EttA"/>
</dbReference>
<sequence>MAKTTDDKKIIYTMDRVSRSHGTKQVLKDISLSYFYGAKIGVLGLNGSGKSSLLRILAGTDTEFTGETSCAPGYSIGFLEQEPHLESGKTVKEVVSEGVKETMDLLAEFDAINEAFGDPDCDMDKLMDRQAKVQEKLDACNAWELDSQLELAMDALRCPPADQIVDVLSGGERRRVALCRLLLQKPDILLLDEPTNHLDAETVAWLERHLQAYEGTIIAVTHDRYFLDNVAGWILELDRGEGIPWKGNYSSWLDQKSKRLAQEEKGESDRRKQLERELEWISMSPKGRHAKSKARINQYEKLLSEEGKEKIKDTKISIPAGPRLGNLVIEVNDLSKSYGDRLLFDKLSFLVPPGAIVGIIGPNGAGKTTLFKLIAGAAGQEVPTGGPNGETGIVKPDSGTIRLGDTVKLTYVDQMRGKLDPNKTVYEQLSGGYDVIKLGAMDANGRPVNGPIREVNARAYCTWFNFSGADQSRKVGVLSGGERNRLNLAMMVKEAANVLLLDEPTNDLDVNTMRALEEALDSFAGCAMVVSHDRWFLDRVCTHILAFEADGEVMWYDGNWSEYAEWRRAKYGKDADTPHRGVYRKLER</sequence>